<feature type="compositionally biased region" description="Basic and acidic residues" evidence="1">
    <location>
        <begin position="111"/>
        <end position="121"/>
    </location>
</feature>
<accession>A0A398DZ27</accession>
<keyword evidence="3" id="KW-1185">Reference proteome</keyword>
<evidence type="ECO:0000313" key="2">
    <source>
        <dbReference type="EMBL" id="RIE15641.1"/>
    </source>
</evidence>
<dbReference type="AlphaFoldDB" id="A0A398DZ27"/>
<reference evidence="2 3" key="1">
    <citation type="submission" date="2018-09" db="EMBL/GenBank/DDBJ databases">
        <title>Discovery and Ecogenomic Context for Candidatus Cryosericales, a Global Caldiserica Order Active in Thawing Permafrost.</title>
        <authorList>
            <person name="Martinez M.A."/>
            <person name="Woodcroft B.J."/>
            <person name="Ignacio Espinoza J.C."/>
            <person name="Zayed A."/>
            <person name="Singleton C.M."/>
            <person name="Boyd J."/>
            <person name="Li Y.-F."/>
            <person name="Purvine S."/>
            <person name="Maughan H."/>
            <person name="Hodgkins S.B."/>
            <person name="Anderson D."/>
            <person name="Sederholm M."/>
            <person name="Temperton B."/>
            <person name="Saleska S.R."/>
            <person name="Tyson G.W."/>
            <person name="Rich V.I."/>
        </authorList>
    </citation>
    <scope>NUCLEOTIDE SEQUENCE [LARGE SCALE GENOMIC DNA]</scope>
    <source>
        <strain evidence="2 3">SMC1</strain>
    </source>
</reference>
<evidence type="ECO:0000256" key="1">
    <source>
        <dbReference type="SAM" id="MobiDB-lite"/>
    </source>
</evidence>
<evidence type="ECO:0000313" key="3">
    <source>
        <dbReference type="Proteomes" id="UP000266113"/>
    </source>
</evidence>
<protein>
    <submittedName>
        <fullName evidence="2">Uncharacterized protein</fullName>
    </submittedName>
</protein>
<comment type="caution">
    <text evidence="2">The sequence shown here is derived from an EMBL/GenBank/DDBJ whole genome shotgun (WGS) entry which is preliminary data.</text>
</comment>
<dbReference type="Proteomes" id="UP000266113">
    <property type="component" value="Unassembled WGS sequence"/>
</dbReference>
<proteinExistence type="predicted"/>
<dbReference type="EMBL" id="QXIY01000047">
    <property type="protein sequence ID" value="RIE15641.1"/>
    <property type="molecule type" value="Genomic_DNA"/>
</dbReference>
<feature type="compositionally biased region" description="Low complexity" evidence="1">
    <location>
        <begin position="138"/>
        <end position="150"/>
    </location>
</feature>
<name>A0A398DZ27_9BACT</name>
<gene>
    <name evidence="2" type="ORF">SMC1_09775</name>
</gene>
<organism evidence="2 3">
    <name type="scientific">Candidatus Cryosericum septentrionale</name>
    <dbReference type="NCBI Taxonomy" id="2290913"/>
    <lineage>
        <taxon>Bacteria</taxon>
        <taxon>Pseudomonadati</taxon>
        <taxon>Caldisericota/Cryosericota group</taxon>
        <taxon>Candidatus Cryosericota</taxon>
        <taxon>Candidatus Cryosericia</taxon>
        <taxon>Candidatus Cryosericales</taxon>
        <taxon>Candidatus Cryosericaceae</taxon>
        <taxon>Candidatus Cryosericum</taxon>
    </lineage>
</organism>
<sequence>MPLYMSEYVPEQYERIPYRFARLTLQHRSDEAADIVIARAKHLTTLSREQGQQEVRNYAKCITLIASLLRCPEQCRVYVCPGQVDIQFDLNPFETYKLSTPRTVASTASAWRRDDGRRTGEDWSTAMLNSGNRPTPPTSLSSLPSDMPVP</sequence>
<feature type="region of interest" description="Disordered" evidence="1">
    <location>
        <begin position="107"/>
        <end position="150"/>
    </location>
</feature>